<reference evidence="2 3" key="1">
    <citation type="submission" date="2017-11" db="EMBL/GenBank/DDBJ databases">
        <title>De-novo sequencing of pomegranate (Punica granatum L.) genome.</title>
        <authorList>
            <person name="Akparov Z."/>
            <person name="Amiraslanov A."/>
            <person name="Hajiyeva S."/>
            <person name="Abbasov M."/>
            <person name="Kaur K."/>
            <person name="Hamwieh A."/>
            <person name="Solovyev V."/>
            <person name="Salamov A."/>
            <person name="Braich B."/>
            <person name="Kosarev P."/>
            <person name="Mahmoud A."/>
            <person name="Hajiyev E."/>
            <person name="Babayeva S."/>
            <person name="Izzatullayeva V."/>
            <person name="Mammadov A."/>
            <person name="Mammadov A."/>
            <person name="Sharifova S."/>
            <person name="Ojaghi J."/>
            <person name="Eynullazada K."/>
            <person name="Bayramov B."/>
            <person name="Abdulazimova A."/>
            <person name="Shahmuradov I."/>
        </authorList>
    </citation>
    <scope>NUCLEOTIDE SEQUENCE [LARGE SCALE GENOMIC DNA]</scope>
    <source>
        <strain evidence="3">cv. AG2017</strain>
        <tissue evidence="2">Leaf</tissue>
    </source>
</reference>
<dbReference type="Proteomes" id="UP000233551">
    <property type="component" value="Unassembled WGS sequence"/>
</dbReference>
<proteinExistence type="predicted"/>
<protein>
    <submittedName>
        <fullName evidence="2">Uncharacterized protein</fullName>
    </submittedName>
</protein>
<dbReference type="GO" id="GO:0005655">
    <property type="term" value="C:nucleolar ribonuclease P complex"/>
    <property type="evidence" value="ECO:0007669"/>
    <property type="project" value="InterPro"/>
</dbReference>
<dbReference type="GO" id="GO:0000172">
    <property type="term" value="C:ribonuclease MRP complex"/>
    <property type="evidence" value="ECO:0007669"/>
    <property type="project" value="InterPro"/>
</dbReference>
<dbReference type="PANTHER" id="PTHR22731">
    <property type="entry name" value="RIBONUCLEASES P/MRP PROTEIN SUBUNIT POP1"/>
    <property type="match status" value="1"/>
</dbReference>
<organism evidence="2 3">
    <name type="scientific">Punica granatum</name>
    <name type="common">Pomegranate</name>
    <dbReference type="NCBI Taxonomy" id="22663"/>
    <lineage>
        <taxon>Eukaryota</taxon>
        <taxon>Viridiplantae</taxon>
        <taxon>Streptophyta</taxon>
        <taxon>Embryophyta</taxon>
        <taxon>Tracheophyta</taxon>
        <taxon>Spermatophyta</taxon>
        <taxon>Magnoliopsida</taxon>
        <taxon>eudicotyledons</taxon>
        <taxon>Gunneridae</taxon>
        <taxon>Pentapetalae</taxon>
        <taxon>rosids</taxon>
        <taxon>malvids</taxon>
        <taxon>Myrtales</taxon>
        <taxon>Lythraceae</taxon>
        <taxon>Punica</taxon>
    </lineage>
</organism>
<keyword evidence="3" id="KW-1185">Reference proteome</keyword>
<dbReference type="InterPro" id="IPR039182">
    <property type="entry name" value="Pop1"/>
</dbReference>
<evidence type="ECO:0000313" key="3">
    <source>
        <dbReference type="Proteomes" id="UP000233551"/>
    </source>
</evidence>
<dbReference type="EMBL" id="PGOL01039014">
    <property type="protein sequence ID" value="PKI18353.1"/>
    <property type="molecule type" value="Genomic_DNA"/>
</dbReference>
<name>A0A2I0HFV7_PUNGR</name>
<feature type="region of interest" description="Disordered" evidence="1">
    <location>
        <begin position="39"/>
        <end position="111"/>
    </location>
</feature>
<dbReference type="AlphaFoldDB" id="A0A2I0HFV7"/>
<feature type="non-terminal residue" evidence="2">
    <location>
        <position position="111"/>
    </location>
</feature>
<dbReference type="PANTHER" id="PTHR22731:SF3">
    <property type="entry name" value="RIBONUCLEASES P_MRP PROTEIN SUBUNIT POP1"/>
    <property type="match status" value="1"/>
</dbReference>
<sequence>MGPSGSNGQLAPRTIRVQKFAEARGPELERLHSIVAQRLGNDFRSQRNKRRRTTSHDNQASNRRRRKRQKGLQCDNPELKTQEKLPRRVRRRNELRMNPQSGFSTSGDGTK</sequence>
<comment type="caution">
    <text evidence="2">The sequence shown here is derived from an EMBL/GenBank/DDBJ whole genome shotgun (WGS) entry which is preliminary data.</text>
</comment>
<evidence type="ECO:0000256" key="1">
    <source>
        <dbReference type="SAM" id="MobiDB-lite"/>
    </source>
</evidence>
<dbReference type="GO" id="GO:0001682">
    <property type="term" value="P:tRNA 5'-leader removal"/>
    <property type="evidence" value="ECO:0007669"/>
    <property type="project" value="InterPro"/>
</dbReference>
<accession>A0A2I0HFV7</accession>
<gene>
    <name evidence="2" type="ORF">CRG98_049373</name>
</gene>
<feature type="compositionally biased region" description="Basic and acidic residues" evidence="1">
    <location>
        <begin position="77"/>
        <end position="86"/>
    </location>
</feature>
<dbReference type="STRING" id="22663.A0A2I0HFV7"/>
<evidence type="ECO:0000313" key="2">
    <source>
        <dbReference type="EMBL" id="PKI18353.1"/>
    </source>
</evidence>
<feature type="compositionally biased region" description="Polar residues" evidence="1">
    <location>
        <begin position="98"/>
        <end position="111"/>
    </location>
</feature>